<gene>
    <name evidence="2" type="ORF">AN218_13335</name>
</gene>
<evidence type="ECO:0000313" key="3">
    <source>
        <dbReference type="Proteomes" id="UP000176005"/>
    </source>
</evidence>
<dbReference type="EMBL" id="LJGW01000231">
    <property type="protein sequence ID" value="OEV11330.1"/>
    <property type="molecule type" value="Genomic_DNA"/>
</dbReference>
<reference evidence="2 3" key="1">
    <citation type="journal article" date="2016" name="Front. Microbiol.">
        <title>Comparative Genomics Analysis of Streptomyces Species Reveals Their Adaptation to the Marine Environment and Their Diversity at the Genomic Level.</title>
        <authorList>
            <person name="Tian X."/>
            <person name="Zhang Z."/>
            <person name="Yang T."/>
            <person name="Chen M."/>
            <person name="Li J."/>
            <person name="Chen F."/>
            <person name="Yang J."/>
            <person name="Li W."/>
            <person name="Zhang B."/>
            <person name="Zhang Z."/>
            <person name="Wu J."/>
            <person name="Zhang C."/>
            <person name="Long L."/>
            <person name="Xiao J."/>
        </authorList>
    </citation>
    <scope>NUCLEOTIDE SEQUENCE [LARGE SCALE GENOMIC DNA]</scope>
    <source>
        <strain evidence="2 3">SCSIO 10429</strain>
    </source>
</reference>
<proteinExistence type="predicted"/>
<name>A0A1E7L574_9ACTN</name>
<organism evidence="2 3">
    <name type="scientific">Streptomyces nanshensis</name>
    <dbReference type="NCBI Taxonomy" id="518642"/>
    <lineage>
        <taxon>Bacteria</taxon>
        <taxon>Bacillati</taxon>
        <taxon>Actinomycetota</taxon>
        <taxon>Actinomycetes</taxon>
        <taxon>Kitasatosporales</taxon>
        <taxon>Streptomycetaceae</taxon>
        <taxon>Streptomyces</taxon>
    </lineage>
</organism>
<evidence type="ECO:0000313" key="2">
    <source>
        <dbReference type="EMBL" id="OEV11330.1"/>
    </source>
</evidence>
<dbReference type="Proteomes" id="UP000176005">
    <property type="component" value="Unassembled WGS sequence"/>
</dbReference>
<protein>
    <submittedName>
        <fullName evidence="2">Uncharacterized protein</fullName>
    </submittedName>
</protein>
<dbReference type="AlphaFoldDB" id="A0A1E7L574"/>
<feature type="region of interest" description="Disordered" evidence="1">
    <location>
        <begin position="1"/>
        <end position="23"/>
    </location>
</feature>
<accession>A0A1E7L574</accession>
<comment type="caution">
    <text evidence="2">The sequence shown here is derived from an EMBL/GenBank/DDBJ whole genome shotgun (WGS) entry which is preliminary data.</text>
</comment>
<sequence length="98" mass="10291">MTVQPERSARPGAPRPVPAIPDTPDAVAAALTSADRARFRREVLATHADEIPAVVRKGWVKAMLDGVPGADVSRANAAAGRELVSLDELVARLEQGGE</sequence>
<keyword evidence="3" id="KW-1185">Reference proteome</keyword>
<evidence type="ECO:0000256" key="1">
    <source>
        <dbReference type="SAM" id="MobiDB-lite"/>
    </source>
</evidence>